<proteinExistence type="predicted"/>
<organism evidence="1">
    <name type="scientific">Siphoviridae sp. ctfW121</name>
    <dbReference type="NCBI Taxonomy" id="2826413"/>
    <lineage>
        <taxon>Viruses</taxon>
        <taxon>Duplodnaviria</taxon>
        <taxon>Heunggongvirae</taxon>
        <taxon>Uroviricota</taxon>
        <taxon>Caudoviricetes</taxon>
    </lineage>
</organism>
<dbReference type="EMBL" id="BK015096">
    <property type="protein sequence ID" value="DAD90867.1"/>
    <property type="molecule type" value="Genomic_DNA"/>
</dbReference>
<reference evidence="1" key="1">
    <citation type="journal article" date="2021" name="Proc. Natl. Acad. Sci. U.S.A.">
        <title>A Catalog of Tens of Thousands of Viruses from Human Metagenomes Reveals Hidden Associations with Chronic Diseases.</title>
        <authorList>
            <person name="Tisza M.J."/>
            <person name="Buck C.B."/>
        </authorList>
    </citation>
    <scope>NUCLEOTIDE SEQUENCE</scope>
    <source>
        <strain evidence="1">CtfW121</strain>
    </source>
</reference>
<dbReference type="Gene3D" id="2.40.10.270">
    <property type="entry name" value="Bacteriophage SPP1 head-tail adaptor protein"/>
    <property type="match status" value="1"/>
</dbReference>
<name>A0A8S5N9V7_9CAUD</name>
<dbReference type="InterPro" id="IPR008767">
    <property type="entry name" value="Phage_SPP1_head-tail_adaptor"/>
</dbReference>
<dbReference type="Pfam" id="PF05521">
    <property type="entry name" value="Phage_HCP"/>
    <property type="match status" value="1"/>
</dbReference>
<protein>
    <submittedName>
        <fullName evidence="1">Head tail adaptor</fullName>
    </submittedName>
</protein>
<sequence>MLNAGKYSKRITIYKTVIVTDEDGFQTEQKQVILTPYAYVRTTKGFTLIANNSDFEKAYTNFTIRYPKTEITRDMLIEFHSKTYTKTYTIEYLNNVDEKGVELEIQAKEVTH</sequence>
<dbReference type="InterPro" id="IPR038666">
    <property type="entry name" value="SSP1_head-tail_sf"/>
</dbReference>
<accession>A0A8S5N9V7</accession>
<evidence type="ECO:0000313" key="1">
    <source>
        <dbReference type="EMBL" id="DAD90867.1"/>
    </source>
</evidence>